<keyword evidence="3" id="KW-1185">Reference proteome</keyword>
<name>A0A4V3E9I5_9FLAO</name>
<comment type="caution">
    <text evidence="2">The sequence shown here is derived from an EMBL/GenBank/DDBJ whole genome shotgun (WGS) entry which is preliminary data.</text>
</comment>
<dbReference type="CDD" id="cd00761">
    <property type="entry name" value="Glyco_tranf_GTA_type"/>
    <property type="match status" value="1"/>
</dbReference>
<gene>
    <name evidence="2" type="ORF">C8P70_101139</name>
</gene>
<keyword evidence="2" id="KW-0808">Transferase</keyword>
<organism evidence="2 3">
    <name type="scientific">Myroides indicus</name>
    <dbReference type="NCBI Taxonomy" id="1323422"/>
    <lineage>
        <taxon>Bacteria</taxon>
        <taxon>Pseudomonadati</taxon>
        <taxon>Bacteroidota</taxon>
        <taxon>Flavobacteriia</taxon>
        <taxon>Flavobacteriales</taxon>
        <taxon>Flavobacteriaceae</taxon>
        <taxon>Myroides</taxon>
    </lineage>
</organism>
<dbReference type="OrthoDB" id="761861at2"/>
<protein>
    <submittedName>
        <fullName evidence="2">Glycosyltransferase involved in cell wall biosynthesis</fullName>
    </submittedName>
</protein>
<reference evidence="2 3" key="1">
    <citation type="submission" date="2019-03" db="EMBL/GenBank/DDBJ databases">
        <title>Genomic Encyclopedia of Archaeal and Bacterial Type Strains, Phase II (KMG-II): from individual species to whole genera.</title>
        <authorList>
            <person name="Goeker M."/>
        </authorList>
    </citation>
    <scope>NUCLEOTIDE SEQUENCE [LARGE SCALE GENOMIC DNA]</scope>
    <source>
        <strain evidence="2 3">DSM 28213</strain>
    </source>
</reference>
<dbReference type="Pfam" id="PF00535">
    <property type="entry name" value="Glycos_transf_2"/>
    <property type="match status" value="1"/>
</dbReference>
<dbReference type="InterPro" id="IPR029044">
    <property type="entry name" value="Nucleotide-diphossugar_trans"/>
</dbReference>
<dbReference type="Gene3D" id="3.90.550.10">
    <property type="entry name" value="Spore Coat Polysaccharide Biosynthesis Protein SpsA, Chain A"/>
    <property type="match status" value="1"/>
</dbReference>
<dbReference type="SUPFAM" id="SSF53448">
    <property type="entry name" value="Nucleotide-diphospho-sugar transferases"/>
    <property type="match status" value="1"/>
</dbReference>
<evidence type="ECO:0000313" key="3">
    <source>
        <dbReference type="Proteomes" id="UP000295215"/>
    </source>
</evidence>
<dbReference type="EMBL" id="SOAG01000001">
    <property type="protein sequence ID" value="TDS66242.1"/>
    <property type="molecule type" value="Genomic_DNA"/>
</dbReference>
<dbReference type="GO" id="GO:0016740">
    <property type="term" value="F:transferase activity"/>
    <property type="evidence" value="ECO:0007669"/>
    <property type="project" value="UniProtKB-KW"/>
</dbReference>
<accession>A0A4V3E9I5</accession>
<dbReference type="InterPro" id="IPR001173">
    <property type="entry name" value="Glyco_trans_2-like"/>
</dbReference>
<evidence type="ECO:0000259" key="1">
    <source>
        <dbReference type="Pfam" id="PF00535"/>
    </source>
</evidence>
<proteinExistence type="predicted"/>
<dbReference type="RefSeq" id="WP_133711425.1">
    <property type="nucleotide sequence ID" value="NZ_SOAG01000001.1"/>
</dbReference>
<feature type="domain" description="Glycosyltransferase 2-like" evidence="1">
    <location>
        <begin position="3"/>
        <end position="162"/>
    </location>
</feature>
<dbReference type="AlphaFoldDB" id="A0A4V3E9I5"/>
<dbReference type="Proteomes" id="UP000295215">
    <property type="component" value="Unassembled WGS sequence"/>
</dbReference>
<sequence length="299" mass="35381">MLSVLIPVYNYDIFPLVTRLYDELITLTTDFEILVQDDCSHHHYNNNHINNLENCHYEINTQNIQLAKNRNLLIDKAKYDWVLLLDADVYPQKKDFIAHYLNSIPQHLFIQGGLLYKNQKPAENQLLRWKYGHSREAAIFSKRIKNPHGFISCMNILFNKKVIKIRFNPTITQYGFEDFLFYKDVKQSNINIHVIDNPIYHISGESSKLFLTKTKTAMTNLVNLLNKNILEKKDTKITRFYFFTESFKCTWAVELVDALLFNIITKNLLGKNPNLKLFDLYKLIIFHRNWTALQKRKTT</sequence>
<evidence type="ECO:0000313" key="2">
    <source>
        <dbReference type="EMBL" id="TDS66242.1"/>
    </source>
</evidence>